<feature type="region of interest" description="Disordered" evidence="1">
    <location>
        <begin position="1"/>
        <end position="21"/>
    </location>
</feature>
<protein>
    <submittedName>
        <fullName evidence="2">Uncharacterized protein</fullName>
    </submittedName>
</protein>
<keyword evidence="3" id="KW-1185">Reference proteome</keyword>
<comment type="caution">
    <text evidence="2">The sequence shown here is derived from an EMBL/GenBank/DDBJ whole genome shotgun (WGS) entry which is preliminary data.</text>
</comment>
<evidence type="ECO:0000313" key="3">
    <source>
        <dbReference type="Proteomes" id="UP000822688"/>
    </source>
</evidence>
<name>A0A8T0GH79_CERPU</name>
<proteinExistence type="predicted"/>
<reference evidence="2 3" key="1">
    <citation type="submission" date="2020-06" db="EMBL/GenBank/DDBJ databases">
        <title>WGS assembly of Ceratodon purpureus strain R40.</title>
        <authorList>
            <person name="Carey S.B."/>
            <person name="Jenkins J."/>
            <person name="Shu S."/>
            <person name="Lovell J.T."/>
            <person name="Sreedasyam A."/>
            <person name="Maumus F."/>
            <person name="Tiley G.P."/>
            <person name="Fernandez-Pozo N."/>
            <person name="Barry K."/>
            <person name="Chen C."/>
            <person name="Wang M."/>
            <person name="Lipzen A."/>
            <person name="Daum C."/>
            <person name="Saski C.A."/>
            <person name="Payton A.C."/>
            <person name="Mcbreen J.C."/>
            <person name="Conrad R.E."/>
            <person name="Kollar L.M."/>
            <person name="Olsson S."/>
            <person name="Huttunen S."/>
            <person name="Landis J.B."/>
            <person name="Wickett N.J."/>
            <person name="Johnson M.G."/>
            <person name="Rensing S.A."/>
            <person name="Grimwood J."/>
            <person name="Schmutz J."/>
            <person name="Mcdaniel S.F."/>
        </authorList>
    </citation>
    <scope>NUCLEOTIDE SEQUENCE [LARGE SCALE GENOMIC DNA]</scope>
    <source>
        <strain evidence="2 3">R40</strain>
    </source>
</reference>
<feature type="compositionally biased region" description="Polar residues" evidence="1">
    <location>
        <begin position="77"/>
        <end position="86"/>
    </location>
</feature>
<evidence type="ECO:0000313" key="2">
    <source>
        <dbReference type="EMBL" id="KAG0557955.1"/>
    </source>
</evidence>
<gene>
    <name evidence="2" type="ORF">KC19_11G168400</name>
</gene>
<feature type="region of interest" description="Disordered" evidence="1">
    <location>
        <begin position="67"/>
        <end position="86"/>
    </location>
</feature>
<sequence>MSKADRSLLTTHGTSHGLYPPLQNLRKQLKLPPKTKLYQRFRCLLSNFEWTEDAQQLTHEICTESRAADQRPIDVAENQSYNDMSQ</sequence>
<organism evidence="2 3">
    <name type="scientific">Ceratodon purpureus</name>
    <name type="common">Fire moss</name>
    <name type="synonym">Dicranum purpureum</name>
    <dbReference type="NCBI Taxonomy" id="3225"/>
    <lineage>
        <taxon>Eukaryota</taxon>
        <taxon>Viridiplantae</taxon>
        <taxon>Streptophyta</taxon>
        <taxon>Embryophyta</taxon>
        <taxon>Bryophyta</taxon>
        <taxon>Bryophytina</taxon>
        <taxon>Bryopsida</taxon>
        <taxon>Dicranidae</taxon>
        <taxon>Pseudoditrichales</taxon>
        <taxon>Ditrichaceae</taxon>
        <taxon>Ceratodon</taxon>
    </lineage>
</organism>
<dbReference type="EMBL" id="CM026432">
    <property type="protein sequence ID" value="KAG0557955.1"/>
    <property type="molecule type" value="Genomic_DNA"/>
</dbReference>
<evidence type="ECO:0000256" key="1">
    <source>
        <dbReference type="SAM" id="MobiDB-lite"/>
    </source>
</evidence>
<dbReference type="AlphaFoldDB" id="A0A8T0GH79"/>
<accession>A0A8T0GH79</accession>
<dbReference type="Proteomes" id="UP000822688">
    <property type="component" value="Chromosome 11"/>
</dbReference>